<dbReference type="RefSeq" id="WP_010264195.1">
    <property type="nucleotide sequence ID" value="NZ_JAVRET010000024.1"/>
</dbReference>
<evidence type="ECO:0000313" key="3">
    <source>
        <dbReference type="Proteomes" id="UP001183610"/>
    </source>
</evidence>
<name>A0ABU2R3C6_9ACTN</name>
<reference evidence="3" key="1">
    <citation type="submission" date="2023-07" db="EMBL/GenBank/DDBJ databases">
        <title>30 novel species of actinomycetes from the DSMZ collection.</title>
        <authorList>
            <person name="Nouioui I."/>
        </authorList>
    </citation>
    <scope>NUCLEOTIDE SEQUENCE [LARGE SCALE GENOMIC DNA]</scope>
    <source>
        <strain evidence="3">DSM 41979</strain>
    </source>
</reference>
<organism evidence="2 3">
    <name type="scientific">Streptomyces evansiae</name>
    <dbReference type="NCBI Taxonomy" id="3075535"/>
    <lineage>
        <taxon>Bacteria</taxon>
        <taxon>Bacillati</taxon>
        <taxon>Actinomycetota</taxon>
        <taxon>Actinomycetes</taxon>
        <taxon>Kitasatosporales</taxon>
        <taxon>Streptomycetaceae</taxon>
        <taxon>Streptomyces</taxon>
    </lineage>
</organism>
<feature type="compositionally biased region" description="Basic and acidic residues" evidence="1">
    <location>
        <begin position="141"/>
        <end position="154"/>
    </location>
</feature>
<keyword evidence="3" id="KW-1185">Reference proteome</keyword>
<protein>
    <submittedName>
        <fullName evidence="2">Uncharacterized protein</fullName>
    </submittedName>
</protein>
<accession>A0ABU2R3C6</accession>
<comment type="caution">
    <text evidence="2">The sequence shown here is derived from an EMBL/GenBank/DDBJ whole genome shotgun (WGS) entry which is preliminary data.</text>
</comment>
<gene>
    <name evidence="2" type="ORF">RM698_12760</name>
</gene>
<dbReference type="Proteomes" id="UP001183610">
    <property type="component" value="Unassembled WGS sequence"/>
</dbReference>
<feature type="region of interest" description="Disordered" evidence="1">
    <location>
        <begin position="123"/>
        <end position="154"/>
    </location>
</feature>
<sequence>MTDSPAADLRERVLHALRTARVPHTPRSLPFPAHHQPGGDTGGFGWCALCARDADALADAVLAVLPAPADRTAEVEELRTELERRTLMLQASRDQVTRLTADRAAVLTDDERAMLTYALDQAQEHRSREGFTDEDQAAVDSLRRLTTEAPGGDR</sequence>
<evidence type="ECO:0000313" key="2">
    <source>
        <dbReference type="EMBL" id="MDT0409919.1"/>
    </source>
</evidence>
<proteinExistence type="predicted"/>
<dbReference type="EMBL" id="JAVRET010000024">
    <property type="protein sequence ID" value="MDT0409919.1"/>
    <property type="molecule type" value="Genomic_DNA"/>
</dbReference>
<evidence type="ECO:0000256" key="1">
    <source>
        <dbReference type="SAM" id="MobiDB-lite"/>
    </source>
</evidence>